<dbReference type="OrthoDB" id="4570343at2"/>
<dbReference type="Pfam" id="PF16259">
    <property type="entry name" value="DUF4913"/>
    <property type="match status" value="1"/>
</dbReference>
<evidence type="ECO:0000313" key="3">
    <source>
        <dbReference type="Proteomes" id="UP000037288"/>
    </source>
</evidence>
<dbReference type="EMBL" id="LFXA01000002">
    <property type="protein sequence ID" value="KNB53468.1"/>
    <property type="molecule type" value="Genomic_DNA"/>
</dbReference>
<sequence length="206" mass="22209">MSDSPDPSTGEIPEPVRMTDLDLADLSASVRRLIDQSQEQARVLDHLAADPPPIPLPGPDFGGFAPGPGPAGGGEPLFIMAMEGQAYESELDALTDWVDDLLLPVYGREITSSTPWCPWWDQHPEAVARLHALWLAWQQHIDPEAGPSGPSTWHRDHLDHTMAQLRAPGGPFAACTTNPSRPAHRLLPGPKPTTDPVPITGHTQAA</sequence>
<protein>
    <recommendedName>
        <fullName evidence="4">DUF4913 domain-containing protein</fullName>
    </recommendedName>
</protein>
<name>A0A0K9XJH7_9ACTN</name>
<feature type="region of interest" description="Disordered" evidence="1">
    <location>
        <begin position="167"/>
        <end position="206"/>
    </location>
</feature>
<proteinExistence type="predicted"/>
<keyword evidence="3" id="KW-1185">Reference proteome</keyword>
<dbReference type="AlphaFoldDB" id="A0A0K9XJH7"/>
<dbReference type="Proteomes" id="UP000037288">
    <property type="component" value="Unassembled WGS sequence"/>
</dbReference>
<dbReference type="PATRIC" id="fig|1678637.3.peg.425"/>
<gene>
    <name evidence="2" type="ORF">AC230_01995</name>
</gene>
<dbReference type="InterPro" id="IPR032584">
    <property type="entry name" value="DUF4913"/>
</dbReference>
<dbReference type="STRING" id="1678637.AC230_01995"/>
<evidence type="ECO:0008006" key="4">
    <source>
        <dbReference type="Google" id="ProtNLM"/>
    </source>
</evidence>
<evidence type="ECO:0000313" key="2">
    <source>
        <dbReference type="EMBL" id="KNB53468.1"/>
    </source>
</evidence>
<comment type="caution">
    <text evidence="2">The sequence shown here is derived from an EMBL/GenBank/DDBJ whole genome shotgun (WGS) entry which is preliminary data.</text>
</comment>
<accession>A0A0K9XJH7</accession>
<evidence type="ECO:0000256" key="1">
    <source>
        <dbReference type="SAM" id="MobiDB-lite"/>
    </source>
</evidence>
<organism evidence="2 3">
    <name type="scientific">Streptomyces caatingaensis</name>
    <dbReference type="NCBI Taxonomy" id="1678637"/>
    <lineage>
        <taxon>Bacteria</taxon>
        <taxon>Bacillati</taxon>
        <taxon>Actinomycetota</taxon>
        <taxon>Actinomycetes</taxon>
        <taxon>Kitasatosporales</taxon>
        <taxon>Streptomycetaceae</taxon>
        <taxon>Streptomyces</taxon>
    </lineage>
</organism>
<reference evidence="3" key="1">
    <citation type="submission" date="2015-07" db="EMBL/GenBank/DDBJ databases">
        <title>Draft genome sequence of Streptomyces sp. CMAA 1322, a bacterium isolated from Caatinga biome, from dry forest semiarid of Brazil.</title>
        <authorList>
            <person name="Santos S.N."/>
            <person name="Gacesa R."/>
            <person name="Taketani R.G."/>
            <person name="Long P.F."/>
            <person name="Melo I.S."/>
        </authorList>
    </citation>
    <scope>NUCLEOTIDE SEQUENCE [LARGE SCALE GENOMIC DNA]</scope>
    <source>
        <strain evidence="3">CMAA 1322</strain>
    </source>
</reference>